<dbReference type="AlphaFoldDB" id="A0A8H3I8M0"/>
<sequence length="343" mass="39332">MDTEDYVSLTVEGDDDNDDAEQTVEDTDEEASNMEEDDEDEEQNLEDNDNGEPDMEDHDDEALNKEDNDDAVLTMGVTDDDKSFFQLPEDIQKQHSISKTTYPLLEIFPPKHTWPFKPMAWHGDFEGKLGIVDYTAAFINVHEERGIVVARGTVKLSWDKEVKEKFKDDKEKQELLLLQANCALINDCWAHDEFEFQKNDYSLIDDPNGVRDPTALRVLRWPQTVNGQRSTIMLLDDNEAQINMSNRTQMNADGIVILPFLGLQALKNVSYLDVAARVRRGDRKPLDESLMKAVWRGVIFNMFHFEDKELMSKKVAEEAWASVQQHGTDVGGPVSRKRKFEEL</sequence>
<feature type="compositionally biased region" description="Acidic residues" evidence="1">
    <location>
        <begin position="12"/>
        <end position="60"/>
    </location>
</feature>
<name>A0A8H3I8M0_9LECA</name>
<keyword evidence="3" id="KW-1185">Reference proteome</keyword>
<protein>
    <submittedName>
        <fullName evidence="2">Uncharacterized protein</fullName>
    </submittedName>
</protein>
<proteinExistence type="predicted"/>
<dbReference type="EMBL" id="CAJPDS010000023">
    <property type="protein sequence ID" value="CAF9918967.1"/>
    <property type="molecule type" value="Genomic_DNA"/>
</dbReference>
<gene>
    <name evidence="2" type="ORF">HETSPECPRED_003905</name>
</gene>
<dbReference type="OrthoDB" id="10561948at2759"/>
<evidence type="ECO:0000313" key="3">
    <source>
        <dbReference type="Proteomes" id="UP000664521"/>
    </source>
</evidence>
<reference evidence="2" key="1">
    <citation type="submission" date="2021-03" db="EMBL/GenBank/DDBJ databases">
        <authorList>
            <person name="Tagirdzhanova G."/>
        </authorList>
    </citation>
    <scope>NUCLEOTIDE SEQUENCE</scope>
</reference>
<feature type="region of interest" description="Disordered" evidence="1">
    <location>
        <begin position="1"/>
        <end position="62"/>
    </location>
</feature>
<dbReference type="Proteomes" id="UP000664521">
    <property type="component" value="Unassembled WGS sequence"/>
</dbReference>
<comment type="caution">
    <text evidence="2">The sequence shown here is derived from an EMBL/GenBank/DDBJ whole genome shotgun (WGS) entry which is preliminary data.</text>
</comment>
<organism evidence="2 3">
    <name type="scientific">Heterodermia speciosa</name>
    <dbReference type="NCBI Taxonomy" id="116794"/>
    <lineage>
        <taxon>Eukaryota</taxon>
        <taxon>Fungi</taxon>
        <taxon>Dikarya</taxon>
        <taxon>Ascomycota</taxon>
        <taxon>Pezizomycotina</taxon>
        <taxon>Lecanoromycetes</taxon>
        <taxon>OSLEUM clade</taxon>
        <taxon>Lecanoromycetidae</taxon>
        <taxon>Caliciales</taxon>
        <taxon>Physciaceae</taxon>
        <taxon>Heterodermia</taxon>
    </lineage>
</organism>
<accession>A0A8H3I8M0</accession>
<evidence type="ECO:0000256" key="1">
    <source>
        <dbReference type="SAM" id="MobiDB-lite"/>
    </source>
</evidence>
<evidence type="ECO:0000313" key="2">
    <source>
        <dbReference type="EMBL" id="CAF9918967.1"/>
    </source>
</evidence>